<feature type="domain" description="HTH marR-type" evidence="1">
    <location>
        <begin position="19"/>
        <end position="152"/>
    </location>
</feature>
<dbReference type="InterPro" id="IPR036390">
    <property type="entry name" value="WH_DNA-bd_sf"/>
</dbReference>
<dbReference type="GO" id="GO:0006950">
    <property type="term" value="P:response to stress"/>
    <property type="evidence" value="ECO:0007669"/>
    <property type="project" value="TreeGrafter"/>
</dbReference>
<dbReference type="PANTHER" id="PTHR33164">
    <property type="entry name" value="TRANSCRIPTIONAL REGULATOR, MARR FAMILY"/>
    <property type="match status" value="1"/>
</dbReference>
<protein>
    <submittedName>
        <fullName evidence="2">DNA-binding MarR family transcriptional regulator</fullName>
    </submittedName>
</protein>
<dbReference type="EMBL" id="QEKO01000002">
    <property type="protein sequence ID" value="PVY62080.1"/>
    <property type="molecule type" value="Genomic_DNA"/>
</dbReference>
<dbReference type="Gene3D" id="1.10.10.10">
    <property type="entry name" value="Winged helix-like DNA-binding domain superfamily/Winged helix DNA-binding domain"/>
    <property type="match status" value="1"/>
</dbReference>
<evidence type="ECO:0000313" key="3">
    <source>
        <dbReference type="Proteomes" id="UP000246145"/>
    </source>
</evidence>
<name>A0A2U1CM33_9BURK</name>
<dbReference type="AlphaFoldDB" id="A0A2U1CM33"/>
<gene>
    <name evidence="2" type="ORF">C7440_1570</name>
</gene>
<evidence type="ECO:0000313" key="2">
    <source>
        <dbReference type="EMBL" id="PVY62080.1"/>
    </source>
</evidence>
<keyword evidence="3" id="KW-1185">Reference proteome</keyword>
<comment type="caution">
    <text evidence="2">The sequence shown here is derived from an EMBL/GenBank/DDBJ whole genome shotgun (WGS) entry which is preliminary data.</text>
</comment>
<accession>A0A2U1CM33</accession>
<keyword evidence="2" id="KW-0238">DNA-binding</keyword>
<dbReference type="GO" id="GO:0003700">
    <property type="term" value="F:DNA-binding transcription factor activity"/>
    <property type="evidence" value="ECO:0007669"/>
    <property type="project" value="InterPro"/>
</dbReference>
<dbReference type="RefSeq" id="WP_243410867.1">
    <property type="nucleotide sequence ID" value="NZ_JACCEX010000002.1"/>
</dbReference>
<organism evidence="2 3">
    <name type="scientific">Pusillimonas noertemannii</name>
    <dbReference type="NCBI Taxonomy" id="305977"/>
    <lineage>
        <taxon>Bacteria</taxon>
        <taxon>Pseudomonadati</taxon>
        <taxon>Pseudomonadota</taxon>
        <taxon>Betaproteobacteria</taxon>
        <taxon>Burkholderiales</taxon>
        <taxon>Alcaligenaceae</taxon>
        <taxon>Pusillimonas</taxon>
    </lineage>
</organism>
<dbReference type="PROSITE" id="PS50995">
    <property type="entry name" value="HTH_MARR_2"/>
    <property type="match status" value="1"/>
</dbReference>
<evidence type="ECO:0000259" key="1">
    <source>
        <dbReference type="PROSITE" id="PS50995"/>
    </source>
</evidence>
<dbReference type="Pfam" id="PF12802">
    <property type="entry name" value="MarR_2"/>
    <property type="match status" value="1"/>
</dbReference>
<dbReference type="InterPro" id="IPR039422">
    <property type="entry name" value="MarR/SlyA-like"/>
</dbReference>
<dbReference type="InterPro" id="IPR000835">
    <property type="entry name" value="HTH_MarR-typ"/>
</dbReference>
<dbReference type="GO" id="GO:0003677">
    <property type="term" value="F:DNA binding"/>
    <property type="evidence" value="ECO:0007669"/>
    <property type="project" value="UniProtKB-KW"/>
</dbReference>
<dbReference type="SUPFAM" id="SSF46785">
    <property type="entry name" value="Winged helix' DNA-binding domain"/>
    <property type="match status" value="1"/>
</dbReference>
<dbReference type="InterPro" id="IPR036388">
    <property type="entry name" value="WH-like_DNA-bd_sf"/>
</dbReference>
<sequence>MMNDTYPPPSELSADTQAMTDLTLTVFRVHGALLQWGDKLVEPLGLTSARWQMLGAIALTGKALTAPQVAEVMGVTRQGAQKQLNLLLELGLLESCANPSHRRSPLYALTPRGDQIYRKAEALWVSKAAEFAAGMSLAQLQTATTTLGAMLSHLTLPSSPKDLP</sequence>
<dbReference type="PANTHER" id="PTHR33164:SF43">
    <property type="entry name" value="HTH-TYPE TRANSCRIPTIONAL REPRESSOR YETL"/>
    <property type="match status" value="1"/>
</dbReference>
<proteinExistence type="predicted"/>
<dbReference type="Proteomes" id="UP000246145">
    <property type="component" value="Unassembled WGS sequence"/>
</dbReference>
<dbReference type="SMART" id="SM00347">
    <property type="entry name" value="HTH_MARR"/>
    <property type="match status" value="1"/>
</dbReference>
<reference evidence="2 3" key="1">
    <citation type="submission" date="2018-04" db="EMBL/GenBank/DDBJ databases">
        <title>Genomic Encyclopedia of Type Strains, Phase IV (KMG-IV): sequencing the most valuable type-strain genomes for metagenomic binning, comparative biology and taxonomic classification.</title>
        <authorList>
            <person name="Goeker M."/>
        </authorList>
    </citation>
    <scope>NUCLEOTIDE SEQUENCE [LARGE SCALE GENOMIC DNA]</scope>
    <source>
        <strain evidence="2 3">DSM 10065</strain>
    </source>
</reference>